<keyword evidence="1" id="KW-0175">Coiled coil</keyword>
<evidence type="ECO:0000313" key="2">
    <source>
        <dbReference type="EMBL" id="KAK5981372.1"/>
    </source>
</evidence>
<dbReference type="Proteomes" id="UP001331761">
    <property type="component" value="Unassembled WGS sequence"/>
</dbReference>
<dbReference type="EMBL" id="WIXE01006357">
    <property type="protein sequence ID" value="KAK5981372.1"/>
    <property type="molecule type" value="Genomic_DNA"/>
</dbReference>
<evidence type="ECO:0000256" key="1">
    <source>
        <dbReference type="SAM" id="Coils"/>
    </source>
</evidence>
<name>A0AAN8FUQ4_TRICO</name>
<evidence type="ECO:0000313" key="3">
    <source>
        <dbReference type="Proteomes" id="UP001331761"/>
    </source>
</evidence>
<keyword evidence="3" id="KW-1185">Reference proteome</keyword>
<accession>A0AAN8FUQ4</accession>
<gene>
    <name evidence="2" type="ORF">GCK32_017224</name>
</gene>
<reference evidence="2 3" key="1">
    <citation type="submission" date="2019-10" db="EMBL/GenBank/DDBJ databases">
        <title>Assembly and Annotation for the nematode Trichostrongylus colubriformis.</title>
        <authorList>
            <person name="Martin J."/>
        </authorList>
    </citation>
    <scope>NUCLEOTIDE SEQUENCE [LARGE SCALE GENOMIC DNA]</scope>
    <source>
        <strain evidence="2">G859</strain>
        <tissue evidence="2">Whole worm</tissue>
    </source>
</reference>
<proteinExistence type="predicted"/>
<organism evidence="2 3">
    <name type="scientific">Trichostrongylus colubriformis</name>
    <name type="common">Black scour worm</name>
    <dbReference type="NCBI Taxonomy" id="6319"/>
    <lineage>
        <taxon>Eukaryota</taxon>
        <taxon>Metazoa</taxon>
        <taxon>Ecdysozoa</taxon>
        <taxon>Nematoda</taxon>
        <taxon>Chromadorea</taxon>
        <taxon>Rhabditida</taxon>
        <taxon>Rhabditina</taxon>
        <taxon>Rhabditomorpha</taxon>
        <taxon>Strongyloidea</taxon>
        <taxon>Trichostrongylidae</taxon>
        <taxon>Trichostrongylus</taxon>
    </lineage>
</organism>
<comment type="caution">
    <text evidence="2">The sequence shown here is derived from an EMBL/GenBank/DDBJ whole genome shotgun (WGS) entry which is preliminary data.</text>
</comment>
<sequence length="141" mass="15783">MEVEKVEDALIKCSSTVDELPVGTPSKEEILKRAEANIDAAQEKNGNTRALADQLVNRLQALRATSDSLEHQLRLCDQLSSITLQLELKGEHINNTFLQKQLLSKFSTGVQRHILRQKNGKEAEGTWSTKILLALEGIRHQ</sequence>
<dbReference type="AlphaFoldDB" id="A0AAN8FUQ4"/>
<feature type="coiled-coil region" evidence="1">
    <location>
        <begin position="31"/>
        <end position="72"/>
    </location>
</feature>
<protein>
    <submittedName>
        <fullName evidence="2">Uncharacterized protein</fullName>
    </submittedName>
</protein>